<reference evidence="6" key="1">
    <citation type="submission" date="2023-01" db="EMBL/GenBank/DDBJ databases">
        <title>Genome assembly of the deep-sea coral Lophelia pertusa.</title>
        <authorList>
            <person name="Herrera S."/>
            <person name="Cordes E."/>
        </authorList>
    </citation>
    <scope>NUCLEOTIDE SEQUENCE</scope>
    <source>
        <strain evidence="6">USNM1676648</strain>
        <tissue evidence="6">Polyp</tissue>
    </source>
</reference>
<evidence type="ECO:0000256" key="4">
    <source>
        <dbReference type="ARBA" id="ARBA00023136"/>
    </source>
</evidence>
<dbReference type="Gene3D" id="3.40.50.2300">
    <property type="match status" value="1"/>
</dbReference>
<evidence type="ECO:0000256" key="2">
    <source>
        <dbReference type="ARBA" id="ARBA00022692"/>
    </source>
</evidence>
<dbReference type="Pfam" id="PF01094">
    <property type="entry name" value="ANF_receptor"/>
    <property type="match status" value="1"/>
</dbReference>
<comment type="subcellular location">
    <subcellularLocation>
        <location evidence="1">Membrane</location>
    </subcellularLocation>
</comment>
<keyword evidence="3" id="KW-1133">Transmembrane helix</keyword>
<dbReference type="AlphaFoldDB" id="A0A9W9YHX1"/>
<proteinExistence type="predicted"/>
<protein>
    <recommendedName>
        <fullName evidence="5">Receptor ligand binding region domain-containing protein</fullName>
    </recommendedName>
</protein>
<keyword evidence="7" id="KW-1185">Reference proteome</keyword>
<sequence length="317" mass="35944">MSYSKADLNALFTTVCAIIAFVVCSSLGNPHDIIVNIFLEESNSDVTQIVQNAVDRYLFDHKNSSLETHIHLNFSFIGYNRVIGSFLDQERYFNLSTSTIHAAILVHISNHELILSSIMEKSNIVTIGLFQTDGIPRTQENPADFTRVASPSMIHYAYTLRDMVQKMGWRTLSLVVTADYEGKVLADAILEYSRREKWDIHHTVWLSRRENTTELISAIKPTISNDSDVVIVHVRDAHNDDLFRLVQILGVNQFKATWVLTDITTYGVSDSTVLPTGFVRISPWKSPEHDFMEHALYDAFDLIALSVNDAMKKSSRM</sequence>
<organism evidence="6 7">
    <name type="scientific">Desmophyllum pertusum</name>
    <dbReference type="NCBI Taxonomy" id="174260"/>
    <lineage>
        <taxon>Eukaryota</taxon>
        <taxon>Metazoa</taxon>
        <taxon>Cnidaria</taxon>
        <taxon>Anthozoa</taxon>
        <taxon>Hexacorallia</taxon>
        <taxon>Scleractinia</taxon>
        <taxon>Caryophylliina</taxon>
        <taxon>Caryophylliidae</taxon>
        <taxon>Desmophyllum</taxon>
    </lineage>
</organism>
<accession>A0A9W9YHX1</accession>
<evidence type="ECO:0000313" key="6">
    <source>
        <dbReference type="EMBL" id="KAJ7351080.1"/>
    </source>
</evidence>
<dbReference type="SUPFAM" id="SSF53822">
    <property type="entry name" value="Periplasmic binding protein-like I"/>
    <property type="match status" value="1"/>
</dbReference>
<keyword evidence="4" id="KW-0472">Membrane</keyword>
<keyword evidence="2" id="KW-0812">Transmembrane</keyword>
<dbReference type="InterPro" id="IPR001828">
    <property type="entry name" value="ANF_lig-bd_rcpt"/>
</dbReference>
<dbReference type="Proteomes" id="UP001163046">
    <property type="component" value="Unassembled WGS sequence"/>
</dbReference>
<feature type="domain" description="Receptor ligand binding region" evidence="5">
    <location>
        <begin position="114"/>
        <end position="269"/>
    </location>
</feature>
<evidence type="ECO:0000313" key="7">
    <source>
        <dbReference type="Proteomes" id="UP001163046"/>
    </source>
</evidence>
<comment type="caution">
    <text evidence="6">The sequence shown here is derived from an EMBL/GenBank/DDBJ whole genome shotgun (WGS) entry which is preliminary data.</text>
</comment>
<evidence type="ECO:0000259" key="5">
    <source>
        <dbReference type="Pfam" id="PF01094"/>
    </source>
</evidence>
<dbReference type="InterPro" id="IPR028082">
    <property type="entry name" value="Peripla_BP_I"/>
</dbReference>
<evidence type="ECO:0000256" key="1">
    <source>
        <dbReference type="ARBA" id="ARBA00004370"/>
    </source>
</evidence>
<dbReference type="EMBL" id="MU827366">
    <property type="protein sequence ID" value="KAJ7351080.1"/>
    <property type="molecule type" value="Genomic_DNA"/>
</dbReference>
<evidence type="ECO:0000256" key="3">
    <source>
        <dbReference type="ARBA" id="ARBA00022989"/>
    </source>
</evidence>
<gene>
    <name evidence="6" type="ORF">OS493_036894</name>
</gene>
<dbReference type="GO" id="GO:0016020">
    <property type="term" value="C:membrane"/>
    <property type="evidence" value="ECO:0007669"/>
    <property type="project" value="UniProtKB-SubCell"/>
</dbReference>
<name>A0A9W9YHX1_9CNID</name>